<evidence type="ECO:0000313" key="2">
    <source>
        <dbReference type="Proteomes" id="UP001174136"/>
    </source>
</evidence>
<dbReference type="Proteomes" id="UP001174136">
    <property type="component" value="Unassembled WGS sequence"/>
</dbReference>
<accession>A0AA47M0P6</accession>
<gene>
    <name evidence="1" type="ORF">N1851_033827</name>
</gene>
<sequence>MANFRTKLRGLGCHEVTINSLKNKAQDKAALNVKKPRRAEVNYCPQHPKGETTDTLENERIALI</sequence>
<dbReference type="AlphaFoldDB" id="A0AA47M0P6"/>
<reference evidence="1" key="1">
    <citation type="journal article" date="2023" name="Front. Mar. Sci.">
        <title>A new Merluccius polli reference genome to investigate the effects of global change in West African waters.</title>
        <authorList>
            <person name="Mateo J.L."/>
            <person name="Blanco-Fernandez C."/>
            <person name="Garcia-Vazquez E."/>
            <person name="Machado-Schiaffino G."/>
        </authorList>
    </citation>
    <scope>NUCLEOTIDE SEQUENCE</scope>
    <source>
        <strain evidence="1">C29</strain>
        <tissue evidence="1">Fin</tissue>
    </source>
</reference>
<keyword evidence="2" id="KW-1185">Reference proteome</keyword>
<evidence type="ECO:0000313" key="1">
    <source>
        <dbReference type="EMBL" id="KAK0131473.1"/>
    </source>
</evidence>
<name>A0AA47M0P6_MERPO</name>
<dbReference type="EMBL" id="JAOPHQ010006543">
    <property type="protein sequence ID" value="KAK0131473.1"/>
    <property type="molecule type" value="Genomic_DNA"/>
</dbReference>
<protein>
    <submittedName>
        <fullName evidence="1">Uncharacterized protein</fullName>
    </submittedName>
</protein>
<organism evidence="1 2">
    <name type="scientific">Merluccius polli</name>
    <name type="common">Benguela hake</name>
    <name type="synonym">Merluccius cadenati</name>
    <dbReference type="NCBI Taxonomy" id="89951"/>
    <lineage>
        <taxon>Eukaryota</taxon>
        <taxon>Metazoa</taxon>
        <taxon>Chordata</taxon>
        <taxon>Craniata</taxon>
        <taxon>Vertebrata</taxon>
        <taxon>Euteleostomi</taxon>
        <taxon>Actinopterygii</taxon>
        <taxon>Neopterygii</taxon>
        <taxon>Teleostei</taxon>
        <taxon>Neoteleostei</taxon>
        <taxon>Acanthomorphata</taxon>
        <taxon>Zeiogadaria</taxon>
        <taxon>Gadariae</taxon>
        <taxon>Gadiformes</taxon>
        <taxon>Gadoidei</taxon>
        <taxon>Merlucciidae</taxon>
        <taxon>Merluccius</taxon>
    </lineage>
</organism>
<comment type="caution">
    <text evidence="1">The sequence shown here is derived from an EMBL/GenBank/DDBJ whole genome shotgun (WGS) entry which is preliminary data.</text>
</comment>
<proteinExistence type="predicted"/>